<gene>
    <name evidence="1" type="ORF">BACDOR_04685</name>
</gene>
<dbReference type="Proteomes" id="UP000004849">
    <property type="component" value="Unassembled WGS sequence"/>
</dbReference>
<proteinExistence type="predicted"/>
<dbReference type="EMBL" id="ABWZ01000084">
    <property type="protein sequence ID" value="EEB22862.1"/>
    <property type="molecule type" value="Genomic_DNA"/>
</dbReference>
<dbReference type="PANTHER" id="PTHR38440">
    <property type="entry name" value="UPF0398 PROTEIN YPSA"/>
    <property type="match status" value="1"/>
</dbReference>
<dbReference type="HOGENOM" id="CLU_108363_2_0_10"/>
<accession>B6W534</accession>
<dbReference type="GeneID" id="93446982"/>
<name>B6W534_9BACT</name>
<dbReference type="Gene3D" id="3.40.50.450">
    <property type="match status" value="1"/>
</dbReference>
<evidence type="ECO:0000313" key="2">
    <source>
        <dbReference type="Proteomes" id="UP000004849"/>
    </source>
</evidence>
<reference evidence="1 2" key="1">
    <citation type="submission" date="2008-10" db="EMBL/GenBank/DDBJ databases">
        <title>Draft genome sequence of Bacteroides dorei (DSM 17855).</title>
        <authorList>
            <person name="Sudarsanam P."/>
            <person name="Ley R."/>
            <person name="Guruge J."/>
            <person name="Turnbaugh P.J."/>
            <person name="Mahowald M."/>
            <person name="Liep D."/>
            <person name="Gordon J."/>
        </authorList>
    </citation>
    <scope>NUCLEOTIDE SEQUENCE [LARGE SCALE GENOMIC DNA]</scope>
    <source>
        <strain evidence="1 2">DSM 17855</strain>
    </source>
</reference>
<dbReference type="Pfam" id="PF06908">
    <property type="entry name" value="YpsA"/>
    <property type="match status" value="1"/>
</dbReference>
<organism evidence="1 2">
    <name type="scientific">Phocaeicola dorei DSM 17855</name>
    <dbReference type="NCBI Taxonomy" id="483217"/>
    <lineage>
        <taxon>Bacteria</taxon>
        <taxon>Pseudomonadati</taxon>
        <taxon>Bacteroidota</taxon>
        <taxon>Bacteroidia</taxon>
        <taxon>Bacteroidales</taxon>
        <taxon>Bacteroidaceae</taxon>
        <taxon>Phocaeicola</taxon>
    </lineage>
</organism>
<dbReference type="InterPro" id="IPR010697">
    <property type="entry name" value="YspA"/>
</dbReference>
<evidence type="ECO:0000313" key="1">
    <source>
        <dbReference type="EMBL" id="EEB22862.1"/>
    </source>
</evidence>
<evidence type="ECO:0008006" key="3">
    <source>
        <dbReference type="Google" id="ProtNLM"/>
    </source>
</evidence>
<protein>
    <recommendedName>
        <fullName evidence="3">DUF1273 domain-containing protein</fullName>
    </recommendedName>
</protein>
<sequence>MSNEKQKIIMETGNSLAAAFTGHRKERMLQGGGNNPRLTGEIRNAVLHEVVELYKKGYRVFYTGMACGFDMTAAEAVLQAREEYGDIMLVAAVPFRKQPLWFDAEDRLLYARLLEKADRVVMVSENYHKGCYLRRDEYMVRKADIVIAYWDLVPEGGTFYTVSKALTSGKPVINIHEMMKCRQLVRIG</sequence>
<reference evidence="1 2" key="2">
    <citation type="submission" date="2008-10" db="EMBL/GenBank/DDBJ databases">
        <authorList>
            <person name="Fulton L."/>
            <person name="Clifton S."/>
            <person name="Fulton B."/>
            <person name="Xu J."/>
            <person name="Minx P."/>
            <person name="Pepin K.H."/>
            <person name="Johnson M."/>
            <person name="Thiruvilangam P."/>
            <person name="Bhonagiri V."/>
            <person name="Nash W.E."/>
            <person name="Mardis E.R."/>
            <person name="Wilson R.K."/>
        </authorList>
    </citation>
    <scope>NUCLEOTIDE SEQUENCE [LARGE SCALE GENOMIC DNA]</scope>
    <source>
        <strain evidence="1 2">DSM 17855</strain>
    </source>
</reference>
<dbReference type="AlphaFoldDB" id="B6W534"/>
<dbReference type="PANTHER" id="PTHR38440:SF1">
    <property type="entry name" value="UPF0398 PROTEIN SPR0331"/>
    <property type="match status" value="1"/>
</dbReference>
<dbReference type="SUPFAM" id="SSF102405">
    <property type="entry name" value="MCP/YpsA-like"/>
    <property type="match status" value="1"/>
</dbReference>
<dbReference type="RefSeq" id="WP_007838719.1">
    <property type="nucleotide sequence ID" value="NZ_DS995537.1"/>
</dbReference>